<sequence>NVQDGFGRTPLNAAELVYEWDSPKTKAAKKDIADLIRKYQLMPLLVLHGPRGFSFVAKEETVYEVQDSFDLLNWEVIKTYNGTGSSVRFDDFRKHNPPQIFYRVKLIE</sequence>
<gene>
    <name evidence="1" type="ORF">METZ01_LOCUS422550</name>
</gene>
<proteinExistence type="predicted"/>
<dbReference type="AlphaFoldDB" id="A0A382XET5"/>
<name>A0A382XET5_9ZZZZ</name>
<reference evidence="1" key="1">
    <citation type="submission" date="2018-05" db="EMBL/GenBank/DDBJ databases">
        <authorList>
            <person name="Lanie J.A."/>
            <person name="Ng W.-L."/>
            <person name="Kazmierczak K.M."/>
            <person name="Andrzejewski T.M."/>
            <person name="Davidsen T.M."/>
            <person name="Wayne K.J."/>
            <person name="Tettelin H."/>
            <person name="Glass J.I."/>
            <person name="Rusch D."/>
            <person name="Podicherti R."/>
            <person name="Tsui H.-C.T."/>
            <person name="Winkler M.E."/>
        </authorList>
    </citation>
    <scope>NUCLEOTIDE SEQUENCE</scope>
</reference>
<accession>A0A382XET5</accession>
<evidence type="ECO:0000313" key="1">
    <source>
        <dbReference type="EMBL" id="SVD69696.1"/>
    </source>
</evidence>
<protein>
    <submittedName>
        <fullName evidence="1">Uncharacterized protein</fullName>
    </submittedName>
</protein>
<organism evidence="1">
    <name type="scientific">marine metagenome</name>
    <dbReference type="NCBI Taxonomy" id="408172"/>
    <lineage>
        <taxon>unclassified sequences</taxon>
        <taxon>metagenomes</taxon>
        <taxon>ecological metagenomes</taxon>
    </lineage>
</organism>
<feature type="non-terminal residue" evidence="1">
    <location>
        <position position="1"/>
    </location>
</feature>
<dbReference type="EMBL" id="UINC01167277">
    <property type="protein sequence ID" value="SVD69696.1"/>
    <property type="molecule type" value="Genomic_DNA"/>
</dbReference>